<dbReference type="InterPro" id="IPR005612">
    <property type="entry name" value="CCAAT-binding_factor"/>
</dbReference>
<evidence type="ECO:0000313" key="3">
    <source>
        <dbReference type="EMBL" id="CAB3371791.1"/>
    </source>
</evidence>
<dbReference type="OrthoDB" id="10263185at2759"/>
<comment type="caution">
    <text evidence="3">The sequence shown here is derived from an EMBL/GenBank/DDBJ whole genome shotgun (WGS) entry which is preliminary data.</text>
</comment>
<gene>
    <name evidence="3" type="ORF">CLODIP_2_CD14738</name>
</gene>
<dbReference type="PANTHER" id="PTHR12455:SF0">
    <property type="entry name" value="NUCLEOLAR COMPLEX PROTEIN 4 HOMOLOG"/>
    <property type="match status" value="1"/>
</dbReference>
<dbReference type="Proteomes" id="UP000494165">
    <property type="component" value="Unassembled WGS sequence"/>
</dbReference>
<comment type="similarity">
    <text evidence="1">Belongs to the CBF/MAK21 family.</text>
</comment>
<dbReference type="GO" id="GO:0030692">
    <property type="term" value="C:Noc4p-Nop14p complex"/>
    <property type="evidence" value="ECO:0007669"/>
    <property type="project" value="TreeGrafter"/>
</dbReference>
<dbReference type="Pfam" id="PF03914">
    <property type="entry name" value="CBF"/>
    <property type="match status" value="1"/>
</dbReference>
<dbReference type="GO" id="GO:0042254">
    <property type="term" value="P:ribosome biogenesis"/>
    <property type="evidence" value="ECO:0007669"/>
    <property type="project" value="InterPro"/>
</dbReference>
<evidence type="ECO:0000313" key="4">
    <source>
        <dbReference type="Proteomes" id="UP000494165"/>
    </source>
</evidence>
<dbReference type="GO" id="GO:0032040">
    <property type="term" value="C:small-subunit processome"/>
    <property type="evidence" value="ECO:0007669"/>
    <property type="project" value="TreeGrafter"/>
</dbReference>
<dbReference type="AlphaFoldDB" id="A0A8S1CK13"/>
<protein>
    <recommendedName>
        <fullName evidence="2">CCAAT-binding factor domain-containing protein</fullName>
    </recommendedName>
</protein>
<dbReference type="InterPro" id="IPR027193">
    <property type="entry name" value="Noc4"/>
</dbReference>
<name>A0A8S1CK13_9INSE</name>
<dbReference type="PANTHER" id="PTHR12455">
    <property type="entry name" value="NUCLEOLAR COMPLEX PROTEIN 4"/>
    <property type="match status" value="1"/>
</dbReference>
<feature type="domain" description="CCAAT-binding factor" evidence="2">
    <location>
        <begin position="312"/>
        <end position="460"/>
    </location>
</feature>
<keyword evidence="4" id="KW-1185">Reference proteome</keyword>
<reference evidence="3 4" key="1">
    <citation type="submission" date="2020-04" db="EMBL/GenBank/DDBJ databases">
        <authorList>
            <person name="Alioto T."/>
            <person name="Alioto T."/>
            <person name="Gomez Garrido J."/>
        </authorList>
    </citation>
    <scope>NUCLEOTIDE SEQUENCE [LARGE SCALE GENOMIC DNA]</scope>
</reference>
<organism evidence="3 4">
    <name type="scientific">Cloeon dipterum</name>
    <dbReference type="NCBI Taxonomy" id="197152"/>
    <lineage>
        <taxon>Eukaryota</taxon>
        <taxon>Metazoa</taxon>
        <taxon>Ecdysozoa</taxon>
        <taxon>Arthropoda</taxon>
        <taxon>Hexapoda</taxon>
        <taxon>Insecta</taxon>
        <taxon>Pterygota</taxon>
        <taxon>Palaeoptera</taxon>
        <taxon>Ephemeroptera</taxon>
        <taxon>Pisciforma</taxon>
        <taxon>Baetidae</taxon>
        <taxon>Cloeon</taxon>
    </lineage>
</organism>
<sequence length="537" mass="61389">MYYFRFNTMISTVLNSSTSIFKLAEDFVQSRKNANNLALLVEFLASKSNVNSKLTNCSILALQTIFTHALSERSNRRGEDFGEAENKYHEWIFSKYEEAIPLLLNVLKGTKHPYSVREQAMVTYVNLIKLESLYVNKPDSKDVFCLPKLKYYNLLKTVVSSKKAESRKSKVQAKLLNRLSEFTALHDVALQTWVSCVTLTKCDKKVPTETKMSNILQLLKTTAIPSLSARDKNPDQLIFPNRAKKIPRKFFSKKLPHAIDGVWDNIKKWHHTESTLHETLLLLIEKIMDNLSQPKMLTDFLMTSLNYGGALSLLSLQGIFNLIQKHNIEYPDVYSKLYSLFTPDILRTKYKQRLFFLSDLFLSSTHIPESLVAAFAKRLSRLALTASTTDALIIIRFVGNLLIRHKSVQKMIHNPDGGYVECDPYVEDEADPCNSKAIHSCLWELKSLQNHLVPGVAIAARFIDDKLPTVEWDLADVLETKYCEVFEKEMNKKAKDITLNFIPPTDEVLEKLKRTWLVHVGTKLGSPLKKDNNLNHG</sequence>
<evidence type="ECO:0000259" key="2">
    <source>
        <dbReference type="Pfam" id="PF03914"/>
    </source>
</evidence>
<proteinExistence type="inferred from homology"/>
<dbReference type="EMBL" id="CADEPI010000065">
    <property type="protein sequence ID" value="CAB3371791.1"/>
    <property type="molecule type" value="Genomic_DNA"/>
</dbReference>
<accession>A0A8S1CK13</accession>
<evidence type="ECO:0000256" key="1">
    <source>
        <dbReference type="ARBA" id="ARBA00007797"/>
    </source>
</evidence>